<dbReference type="RefSeq" id="WP_036638142.1">
    <property type="nucleotide sequence ID" value="NZ_JFZB01000020.1"/>
</dbReference>
<evidence type="ECO:0000256" key="4">
    <source>
        <dbReference type="ARBA" id="ARBA00023125"/>
    </source>
</evidence>
<dbReference type="InterPro" id="IPR000792">
    <property type="entry name" value="Tscrpt_reg_LuxR_C"/>
</dbReference>
<organism evidence="9 10">
    <name type="scientific">Paenirhodobacter enshiensis</name>
    <dbReference type="NCBI Taxonomy" id="1105367"/>
    <lineage>
        <taxon>Bacteria</taxon>
        <taxon>Pseudomonadati</taxon>
        <taxon>Pseudomonadota</taxon>
        <taxon>Alphaproteobacteria</taxon>
        <taxon>Rhodobacterales</taxon>
        <taxon>Rhodobacter group</taxon>
        <taxon>Paenirhodobacter</taxon>
    </lineage>
</organism>
<keyword evidence="5" id="KW-0804">Transcription</keyword>
<dbReference type="PROSITE" id="PS50043">
    <property type="entry name" value="HTH_LUXR_2"/>
    <property type="match status" value="1"/>
</dbReference>
<keyword evidence="3" id="KW-0805">Transcription regulation</keyword>
<evidence type="ECO:0000256" key="5">
    <source>
        <dbReference type="ARBA" id="ARBA00023163"/>
    </source>
</evidence>
<dbReference type="Pfam" id="PF00072">
    <property type="entry name" value="Response_reg"/>
    <property type="match status" value="1"/>
</dbReference>
<dbReference type="InterPro" id="IPR039420">
    <property type="entry name" value="WalR-like"/>
</dbReference>
<dbReference type="CDD" id="cd06170">
    <property type="entry name" value="LuxR_C_like"/>
    <property type="match status" value="1"/>
</dbReference>
<evidence type="ECO:0008006" key="11">
    <source>
        <dbReference type="Google" id="ProtNLM"/>
    </source>
</evidence>
<dbReference type="PANTHER" id="PTHR48111:SF1">
    <property type="entry name" value="TWO-COMPONENT RESPONSE REGULATOR ORR33"/>
    <property type="match status" value="1"/>
</dbReference>
<dbReference type="Proteomes" id="UP000028824">
    <property type="component" value="Unassembled WGS sequence"/>
</dbReference>
<dbReference type="Pfam" id="PF00196">
    <property type="entry name" value="GerE"/>
    <property type="match status" value="1"/>
</dbReference>
<feature type="domain" description="Response regulatory" evidence="8">
    <location>
        <begin position="9"/>
        <end position="125"/>
    </location>
</feature>
<dbReference type="GO" id="GO:0000156">
    <property type="term" value="F:phosphorelay response regulator activity"/>
    <property type="evidence" value="ECO:0007669"/>
    <property type="project" value="TreeGrafter"/>
</dbReference>
<dbReference type="InterPro" id="IPR016032">
    <property type="entry name" value="Sig_transdc_resp-reg_C-effctor"/>
</dbReference>
<feature type="modified residue" description="4-aspartylphosphate" evidence="6">
    <location>
        <position position="58"/>
    </location>
</feature>
<protein>
    <recommendedName>
        <fullName evidence="11">LuxR family transcriptional regulator</fullName>
    </recommendedName>
</protein>
<dbReference type="InterPro" id="IPR001789">
    <property type="entry name" value="Sig_transdc_resp-reg_receiver"/>
</dbReference>
<evidence type="ECO:0000256" key="1">
    <source>
        <dbReference type="ARBA" id="ARBA00022553"/>
    </source>
</evidence>
<keyword evidence="4" id="KW-0238">DNA-binding</keyword>
<dbReference type="InterPro" id="IPR011006">
    <property type="entry name" value="CheY-like_superfamily"/>
</dbReference>
<evidence type="ECO:0000313" key="10">
    <source>
        <dbReference type="Proteomes" id="UP000028824"/>
    </source>
</evidence>
<feature type="domain" description="HTH luxR-type" evidence="7">
    <location>
        <begin position="234"/>
        <end position="299"/>
    </location>
</feature>
<dbReference type="PRINTS" id="PR00038">
    <property type="entry name" value="HTHLUXR"/>
</dbReference>
<sequence>MSPEPGHYVALIVDDDPSALLMVSEALEGAGIVAVAARDGTAALQLLGRVRPDVILLDAVMPGLDGFETCRRLREPPHSVTAPVIFMTGLSQPEHILRGLHAGGVDYVTKPLNLEELIARLSVHLANARMLDSARRALDACGRAVAAFRPDGALSWASPRAAELLASVPGDRLMTAGRASGALLDWLKELPETPLSQSRRLSAGPLELSCLGPGAGGEIQFSIFDRSGQSREDMLAGRFGLTEREAQVLFWLTLGKTNTDIGTILGLSGRTVNKHLEQVFLKMGVENRTAAAVLADRAMNGN</sequence>
<evidence type="ECO:0000256" key="6">
    <source>
        <dbReference type="PROSITE-ProRule" id="PRU00169"/>
    </source>
</evidence>
<dbReference type="PANTHER" id="PTHR48111">
    <property type="entry name" value="REGULATOR OF RPOS"/>
    <property type="match status" value="1"/>
</dbReference>
<dbReference type="InterPro" id="IPR036388">
    <property type="entry name" value="WH-like_DNA-bd_sf"/>
</dbReference>
<dbReference type="SMART" id="SM00448">
    <property type="entry name" value="REC"/>
    <property type="match status" value="1"/>
</dbReference>
<evidence type="ECO:0000259" key="7">
    <source>
        <dbReference type="PROSITE" id="PS50043"/>
    </source>
</evidence>
<evidence type="ECO:0000256" key="3">
    <source>
        <dbReference type="ARBA" id="ARBA00023015"/>
    </source>
</evidence>
<dbReference type="GO" id="GO:0032993">
    <property type="term" value="C:protein-DNA complex"/>
    <property type="evidence" value="ECO:0007669"/>
    <property type="project" value="TreeGrafter"/>
</dbReference>
<evidence type="ECO:0000313" key="9">
    <source>
        <dbReference type="EMBL" id="KFI25766.1"/>
    </source>
</evidence>
<dbReference type="AlphaFoldDB" id="A0A086XUR6"/>
<keyword evidence="2" id="KW-0902">Two-component regulatory system</keyword>
<reference evidence="9 10" key="1">
    <citation type="submission" date="2014-03" db="EMBL/GenBank/DDBJ databases">
        <title>Genome of Paenirhodobacter enshiensis DW2-9.</title>
        <authorList>
            <person name="Wang D."/>
            <person name="Wang G."/>
        </authorList>
    </citation>
    <scope>NUCLEOTIDE SEQUENCE [LARGE SCALE GENOMIC DNA]</scope>
    <source>
        <strain evidence="9 10">DW2-9</strain>
    </source>
</reference>
<keyword evidence="10" id="KW-1185">Reference proteome</keyword>
<proteinExistence type="predicted"/>
<gene>
    <name evidence="9" type="ORF">CG50_04860</name>
</gene>
<dbReference type="GO" id="GO:0000976">
    <property type="term" value="F:transcription cis-regulatory region binding"/>
    <property type="evidence" value="ECO:0007669"/>
    <property type="project" value="TreeGrafter"/>
</dbReference>
<dbReference type="STRING" id="1105367.CG50_04860"/>
<dbReference type="Gene3D" id="1.10.10.10">
    <property type="entry name" value="Winged helix-like DNA-binding domain superfamily/Winged helix DNA-binding domain"/>
    <property type="match status" value="1"/>
</dbReference>
<dbReference type="Gene3D" id="3.40.50.2300">
    <property type="match status" value="1"/>
</dbReference>
<accession>A0A086XUR6</accession>
<name>A0A086XUR6_9RHOB</name>
<dbReference type="SMART" id="SM00421">
    <property type="entry name" value="HTH_LUXR"/>
    <property type="match status" value="1"/>
</dbReference>
<evidence type="ECO:0000256" key="2">
    <source>
        <dbReference type="ARBA" id="ARBA00023012"/>
    </source>
</evidence>
<dbReference type="PROSITE" id="PS50110">
    <property type="entry name" value="RESPONSE_REGULATORY"/>
    <property type="match status" value="1"/>
</dbReference>
<dbReference type="EMBL" id="JFZB01000020">
    <property type="protein sequence ID" value="KFI25766.1"/>
    <property type="molecule type" value="Genomic_DNA"/>
</dbReference>
<dbReference type="GO" id="GO:0006355">
    <property type="term" value="P:regulation of DNA-templated transcription"/>
    <property type="evidence" value="ECO:0007669"/>
    <property type="project" value="InterPro"/>
</dbReference>
<comment type="caution">
    <text evidence="9">The sequence shown here is derived from an EMBL/GenBank/DDBJ whole genome shotgun (WGS) entry which is preliminary data.</text>
</comment>
<dbReference type="eggNOG" id="COG2197">
    <property type="taxonomic scope" value="Bacteria"/>
</dbReference>
<dbReference type="SUPFAM" id="SSF52172">
    <property type="entry name" value="CheY-like"/>
    <property type="match status" value="1"/>
</dbReference>
<dbReference type="GO" id="GO:0005829">
    <property type="term" value="C:cytosol"/>
    <property type="evidence" value="ECO:0007669"/>
    <property type="project" value="TreeGrafter"/>
</dbReference>
<dbReference type="SUPFAM" id="SSF46894">
    <property type="entry name" value="C-terminal effector domain of the bipartite response regulators"/>
    <property type="match status" value="1"/>
</dbReference>
<evidence type="ECO:0000259" key="8">
    <source>
        <dbReference type="PROSITE" id="PS50110"/>
    </source>
</evidence>
<keyword evidence="1 6" id="KW-0597">Phosphoprotein</keyword>
<dbReference type="OrthoDB" id="5292887at2"/>